<organism evidence="1 2">
    <name type="scientific">Senna tora</name>
    <dbReference type="NCBI Taxonomy" id="362788"/>
    <lineage>
        <taxon>Eukaryota</taxon>
        <taxon>Viridiplantae</taxon>
        <taxon>Streptophyta</taxon>
        <taxon>Embryophyta</taxon>
        <taxon>Tracheophyta</taxon>
        <taxon>Spermatophyta</taxon>
        <taxon>Magnoliopsida</taxon>
        <taxon>eudicotyledons</taxon>
        <taxon>Gunneridae</taxon>
        <taxon>Pentapetalae</taxon>
        <taxon>rosids</taxon>
        <taxon>fabids</taxon>
        <taxon>Fabales</taxon>
        <taxon>Fabaceae</taxon>
        <taxon>Caesalpinioideae</taxon>
        <taxon>Cassia clade</taxon>
        <taxon>Senna</taxon>
    </lineage>
</organism>
<keyword evidence="2" id="KW-1185">Reference proteome</keyword>
<evidence type="ECO:0000313" key="1">
    <source>
        <dbReference type="EMBL" id="KAF7819947.1"/>
    </source>
</evidence>
<proteinExistence type="predicted"/>
<dbReference type="Proteomes" id="UP000634136">
    <property type="component" value="Unassembled WGS sequence"/>
</dbReference>
<protein>
    <submittedName>
        <fullName evidence="1">Uncharacterized protein</fullName>
    </submittedName>
</protein>
<gene>
    <name evidence="1" type="ORF">G2W53_025402</name>
</gene>
<dbReference type="EMBL" id="JAAIUW010000008">
    <property type="protein sequence ID" value="KAF7819947.1"/>
    <property type="molecule type" value="Genomic_DNA"/>
</dbReference>
<name>A0A834TF39_9FABA</name>
<reference evidence="1" key="1">
    <citation type="submission" date="2020-09" db="EMBL/GenBank/DDBJ databases">
        <title>Genome-Enabled Discovery of Anthraquinone Biosynthesis in Senna tora.</title>
        <authorList>
            <person name="Kang S.-H."/>
            <person name="Pandey R.P."/>
            <person name="Lee C.-M."/>
            <person name="Sim J.-S."/>
            <person name="Jeong J.-T."/>
            <person name="Choi B.-S."/>
            <person name="Jung M."/>
            <person name="Ginzburg D."/>
            <person name="Zhao K."/>
            <person name="Won S.Y."/>
            <person name="Oh T.-J."/>
            <person name="Yu Y."/>
            <person name="Kim N.-H."/>
            <person name="Lee O.R."/>
            <person name="Lee T.-H."/>
            <person name="Bashyal P."/>
            <person name="Kim T.-S."/>
            <person name="Lee W.-H."/>
            <person name="Kawkins C."/>
            <person name="Kim C.-K."/>
            <person name="Kim J.S."/>
            <person name="Ahn B.O."/>
            <person name="Rhee S.Y."/>
            <person name="Sohng J.K."/>
        </authorList>
    </citation>
    <scope>NUCLEOTIDE SEQUENCE</scope>
    <source>
        <tissue evidence="1">Leaf</tissue>
    </source>
</reference>
<accession>A0A834TF39</accession>
<comment type="caution">
    <text evidence="1">The sequence shown here is derived from an EMBL/GenBank/DDBJ whole genome shotgun (WGS) entry which is preliminary data.</text>
</comment>
<sequence>MEAEGLPLREKTKGRTLGSIAKQLYQPTKILYWTSRSSTPNSIQFKTLIIKP</sequence>
<evidence type="ECO:0000313" key="2">
    <source>
        <dbReference type="Proteomes" id="UP000634136"/>
    </source>
</evidence>
<dbReference type="AlphaFoldDB" id="A0A834TF39"/>